<dbReference type="EMBL" id="JAUJEB010000004">
    <property type="protein sequence ID" value="MDN5214103.1"/>
    <property type="molecule type" value="Genomic_DNA"/>
</dbReference>
<dbReference type="SMART" id="SM00901">
    <property type="entry name" value="FRG"/>
    <property type="match status" value="1"/>
</dbReference>
<reference evidence="2" key="1">
    <citation type="submission" date="2023-06" db="EMBL/GenBank/DDBJ databases">
        <title>Genomic of Agaribacillus aureum.</title>
        <authorList>
            <person name="Wang G."/>
        </authorList>
    </citation>
    <scope>NUCLEOTIDE SEQUENCE</scope>
    <source>
        <strain evidence="2">BMA12</strain>
    </source>
</reference>
<evidence type="ECO:0000313" key="3">
    <source>
        <dbReference type="Proteomes" id="UP001172083"/>
    </source>
</evidence>
<name>A0ABT8L8U6_9BACT</name>
<feature type="domain" description="FRG" evidence="1">
    <location>
        <begin position="31"/>
        <end position="124"/>
    </location>
</feature>
<protein>
    <submittedName>
        <fullName evidence="2">FRG domain-containing protein</fullName>
    </submittedName>
</protein>
<evidence type="ECO:0000313" key="2">
    <source>
        <dbReference type="EMBL" id="MDN5214103.1"/>
    </source>
</evidence>
<sequence length="268" mass="31580">MHKTPTFKAKDWNHLMELLFHDSYMPKLKRYRSNYAYRGLEDSSYQLSTTLKRLGQVHLEKHLLRNFIKYSTIEDDQRSIWKWLTIGQHHGLPTRLLDWTYSPLVALHFATANFENFNTDALIWAINYKQTLDQLPPGKLLDTYLAEGSHIFTIEMLDNSGVKGLKGLEDLEKQRNEPFCMFFEPPSINGRIVNQYALFSMISDPDLTIDDWVKNKEIDQFKILIPKELKWEIRDKLDQANINERVLFPGLDGLASWLKRQYKDITNL</sequence>
<accession>A0ABT8L8U6</accession>
<dbReference type="Proteomes" id="UP001172083">
    <property type="component" value="Unassembled WGS sequence"/>
</dbReference>
<keyword evidence="3" id="KW-1185">Reference proteome</keyword>
<dbReference type="Pfam" id="PF08867">
    <property type="entry name" value="FRG"/>
    <property type="match status" value="1"/>
</dbReference>
<gene>
    <name evidence="2" type="ORF">QQ020_18650</name>
</gene>
<proteinExistence type="predicted"/>
<evidence type="ECO:0000259" key="1">
    <source>
        <dbReference type="SMART" id="SM00901"/>
    </source>
</evidence>
<dbReference type="InterPro" id="IPR014966">
    <property type="entry name" value="FRG-dom"/>
</dbReference>
<comment type="caution">
    <text evidence="2">The sequence shown here is derived from an EMBL/GenBank/DDBJ whole genome shotgun (WGS) entry which is preliminary data.</text>
</comment>
<dbReference type="RefSeq" id="WP_346759440.1">
    <property type="nucleotide sequence ID" value="NZ_JAUJEB010000004.1"/>
</dbReference>
<organism evidence="2 3">
    <name type="scientific">Agaribacillus aureus</name>
    <dbReference type="NCBI Taxonomy" id="3051825"/>
    <lineage>
        <taxon>Bacteria</taxon>
        <taxon>Pseudomonadati</taxon>
        <taxon>Bacteroidota</taxon>
        <taxon>Cytophagia</taxon>
        <taxon>Cytophagales</taxon>
        <taxon>Splendidivirgaceae</taxon>
        <taxon>Agaribacillus</taxon>
    </lineage>
</organism>